<reference evidence="2 3" key="1">
    <citation type="submission" date="2021-01" db="EMBL/GenBank/DDBJ databases">
        <title>Genome Sequence and Methylation Pattern of Haloterrigena salifodinae BOL5-1, An Extremely Halophilic Archaeon from a Bolivian Salt Mine.</title>
        <authorList>
            <person name="DasSarma P."/>
            <person name="Anton B.P."/>
            <person name="DasSarma S.L."/>
            <person name="von Ehrenheim H.A.L."/>
            <person name="Martinez F.L."/>
            <person name="Guzman D."/>
            <person name="Roberts R.J."/>
            <person name="DasSarma S."/>
        </authorList>
    </citation>
    <scope>NUCLEOTIDE SEQUENCE [LARGE SCALE GENOMIC DNA]</scope>
    <source>
        <strain evidence="2 3">BOL5-1</strain>
        <plasmid evidence="2 3">pHTS220</plasmid>
    </source>
</reference>
<keyword evidence="3" id="KW-1185">Reference proteome</keyword>
<organism evidence="2 3">
    <name type="scientific">Haloterrigena salifodinae</name>
    <dbReference type="NCBI Taxonomy" id="2675099"/>
    <lineage>
        <taxon>Archaea</taxon>
        <taxon>Methanobacteriati</taxon>
        <taxon>Methanobacteriota</taxon>
        <taxon>Stenosarchaea group</taxon>
        <taxon>Halobacteria</taxon>
        <taxon>Halobacteriales</taxon>
        <taxon>Natrialbaceae</taxon>
        <taxon>Haloterrigena</taxon>
    </lineage>
</organism>
<feature type="transmembrane region" description="Helical" evidence="1">
    <location>
        <begin position="19"/>
        <end position="38"/>
    </location>
</feature>
<sequence length="74" mass="8067">MTEETLVGAFCRFRHHFRLLFMVSVLALIVLGAALPAIERGTGTHIITIVQLATFAVIGAFSFAMMVVCGRRAD</sequence>
<evidence type="ECO:0000256" key="1">
    <source>
        <dbReference type="SAM" id="Phobius"/>
    </source>
</evidence>
<protein>
    <submittedName>
        <fullName evidence="2">Uncharacterized protein</fullName>
    </submittedName>
</protein>
<dbReference type="EMBL" id="CP069191">
    <property type="protein sequence ID" value="QRV17794.1"/>
    <property type="molecule type" value="Genomic_DNA"/>
</dbReference>
<evidence type="ECO:0000313" key="3">
    <source>
        <dbReference type="Proteomes" id="UP000637819"/>
    </source>
</evidence>
<keyword evidence="1" id="KW-0472">Membrane</keyword>
<dbReference type="RefSeq" id="WP_126664539.1">
    <property type="nucleotide sequence ID" value="NZ_CP069191.1"/>
</dbReference>
<evidence type="ECO:0000313" key="2">
    <source>
        <dbReference type="EMBL" id="QRV17794.1"/>
    </source>
</evidence>
<keyword evidence="2" id="KW-0614">Plasmid</keyword>
<geneLocation type="plasmid" evidence="2 3">
    <name>pHTS220</name>
</geneLocation>
<dbReference type="Proteomes" id="UP000637819">
    <property type="component" value="Plasmid pHTS220"/>
</dbReference>
<keyword evidence="1" id="KW-0812">Transmembrane</keyword>
<name>A0A8T8E7F6_9EURY</name>
<dbReference type="KEGG" id="hsal:JMJ58_22760"/>
<accession>A0A8T8E7F6</accession>
<dbReference type="AlphaFoldDB" id="A0A8T8E7F6"/>
<gene>
    <name evidence="2" type="ORF">JMJ58_22760</name>
</gene>
<feature type="transmembrane region" description="Helical" evidence="1">
    <location>
        <begin position="44"/>
        <end position="68"/>
    </location>
</feature>
<keyword evidence="1" id="KW-1133">Transmembrane helix</keyword>
<dbReference type="OrthoDB" id="186655at2157"/>
<dbReference type="GeneID" id="62878010"/>
<proteinExistence type="predicted"/>